<accession>A0A4Z0P7P1</accession>
<comment type="caution">
    <text evidence="1">The sequence shown here is derived from an EMBL/GenBank/DDBJ whole genome shotgun (WGS) entry which is preliminary data.</text>
</comment>
<dbReference type="AlphaFoldDB" id="A0A4Z0P7P1"/>
<protein>
    <submittedName>
        <fullName evidence="1">Uncharacterized protein</fullName>
    </submittedName>
</protein>
<organism evidence="1 2">
    <name type="scientific">Hymenobacter fodinae</name>
    <dbReference type="NCBI Taxonomy" id="2510796"/>
    <lineage>
        <taxon>Bacteria</taxon>
        <taxon>Pseudomonadati</taxon>
        <taxon>Bacteroidota</taxon>
        <taxon>Cytophagia</taxon>
        <taxon>Cytophagales</taxon>
        <taxon>Hymenobacteraceae</taxon>
        <taxon>Hymenobacter</taxon>
    </lineage>
</organism>
<sequence length="94" mass="10799">MRCQLLVFGFWVLVFGCWRLVCSDYPFSRRAGQLPKTTTHRPYHSASTRSAGLCWGVKSRWRRAEPLGCRPGYHFQINIPRSQGLGQKVSKRAS</sequence>
<proteinExistence type="predicted"/>
<dbReference type="EMBL" id="SRLA01000002">
    <property type="protein sequence ID" value="TGE08321.1"/>
    <property type="molecule type" value="Genomic_DNA"/>
</dbReference>
<keyword evidence="2" id="KW-1185">Reference proteome</keyword>
<evidence type="ECO:0000313" key="1">
    <source>
        <dbReference type="EMBL" id="TGE08321.1"/>
    </source>
</evidence>
<evidence type="ECO:0000313" key="2">
    <source>
        <dbReference type="Proteomes" id="UP000298337"/>
    </source>
</evidence>
<reference evidence="1 2" key="1">
    <citation type="submission" date="2019-04" db="EMBL/GenBank/DDBJ databases">
        <authorList>
            <person name="Feng G."/>
            <person name="Zhang J."/>
            <person name="Zhu H."/>
        </authorList>
    </citation>
    <scope>NUCLEOTIDE SEQUENCE [LARGE SCALE GENOMIC DNA]</scope>
    <source>
        <strain evidence="1 2">92R-1</strain>
    </source>
</reference>
<name>A0A4Z0P7P1_9BACT</name>
<dbReference type="PROSITE" id="PS51257">
    <property type="entry name" value="PROKAR_LIPOPROTEIN"/>
    <property type="match status" value="1"/>
</dbReference>
<dbReference type="Proteomes" id="UP000298337">
    <property type="component" value="Unassembled WGS sequence"/>
</dbReference>
<gene>
    <name evidence="1" type="ORF">EU556_11425</name>
</gene>